<dbReference type="AlphaFoldDB" id="A0A1X7U4T6"/>
<organism evidence="2">
    <name type="scientific">Amphimedon queenslandica</name>
    <name type="common">Sponge</name>
    <dbReference type="NCBI Taxonomy" id="400682"/>
    <lineage>
        <taxon>Eukaryota</taxon>
        <taxon>Metazoa</taxon>
        <taxon>Porifera</taxon>
        <taxon>Demospongiae</taxon>
        <taxon>Heteroscleromorpha</taxon>
        <taxon>Haplosclerida</taxon>
        <taxon>Niphatidae</taxon>
        <taxon>Amphimedon</taxon>
    </lineage>
</organism>
<evidence type="ECO:0000313" key="2">
    <source>
        <dbReference type="EnsemblMetazoa" id="Aqu2.1.22549_001"/>
    </source>
</evidence>
<evidence type="ECO:0000256" key="1">
    <source>
        <dbReference type="SAM" id="MobiDB-lite"/>
    </source>
</evidence>
<reference evidence="2" key="1">
    <citation type="submission" date="2017-05" db="UniProtKB">
        <authorList>
            <consortium name="EnsemblMetazoa"/>
        </authorList>
    </citation>
    <scope>IDENTIFICATION</scope>
</reference>
<dbReference type="EnsemblMetazoa" id="Aqu2.1.22549_001">
    <property type="protein sequence ID" value="Aqu2.1.22549_001"/>
    <property type="gene ID" value="Aqu2.1.22549"/>
</dbReference>
<proteinExistence type="predicted"/>
<name>A0A1X7U4T6_AMPQE</name>
<feature type="compositionally biased region" description="Basic and acidic residues" evidence="1">
    <location>
        <begin position="70"/>
        <end position="87"/>
    </location>
</feature>
<protein>
    <submittedName>
        <fullName evidence="2">Uncharacterized protein</fullName>
    </submittedName>
</protein>
<feature type="region of interest" description="Disordered" evidence="1">
    <location>
        <begin position="61"/>
        <end position="87"/>
    </location>
</feature>
<dbReference type="InParanoid" id="A0A1X7U4T6"/>
<sequence>MQRTIAGNDINDIIVDLYNKNPSATFNRGSRQPRSIPIISTNFCLRQKKRVQSRISIVPFSKPSVAPENNSEHDSYEELDEMLHNDP</sequence>
<accession>A0A1X7U4T6</accession>